<accession>A0A6M4JEG7</accession>
<evidence type="ECO:0000313" key="1">
    <source>
        <dbReference type="EMBL" id="QJR43482.1"/>
    </source>
</evidence>
<keyword evidence="2" id="KW-1185">Reference proteome</keyword>
<organism evidence="1 2">
    <name type="scientific">Mycoplasma miroungigenitalium</name>
    <dbReference type="NCBI Taxonomy" id="754515"/>
    <lineage>
        <taxon>Bacteria</taxon>
        <taxon>Bacillati</taxon>
        <taxon>Mycoplasmatota</taxon>
        <taxon>Mollicutes</taxon>
        <taxon>Mycoplasmataceae</taxon>
        <taxon>Mycoplasma</taxon>
    </lineage>
</organism>
<protein>
    <submittedName>
        <fullName evidence="1">Uncharacterized protein</fullName>
    </submittedName>
</protein>
<sequence>MRSQWNELFNDVVNKDDALVEIELINDSLIWVDEEYYNEEEDYYTGQIWNTYHHSTDAISGDEKVYSLKVRVKSKFVNRNVENHYNKLWNEALSVVSDEIVLNTDTGGNLMTNPLKGTNQKSNKYNLNKYFETLNNKLKDKNSSLVLSYKISSEDSAKNSIDVYVKDIATHSKNLGSKLLKSNIKIKYRATKWLENAKMDERLKINLGKYINFEDYNTELVDDVLVRAENDKAIGNYGNTYYAGRWVAHTPLSVSFNTTLSENEVLIINGKKVDVLDQTFFKSLKDNRLNASDNSRVLDFDADPHSEINEKNSHKLNEYKIQIIQYEPNSGNNEENIKLIYSKIIEINSRSSKMDFKWYAWEPENYPEFKNY</sequence>
<dbReference type="Proteomes" id="UP000500686">
    <property type="component" value="Chromosome"/>
</dbReference>
<dbReference type="KEGG" id="mmir:HLA87_01620"/>
<gene>
    <name evidence="1" type="ORF">HLA87_01620</name>
</gene>
<evidence type="ECO:0000313" key="2">
    <source>
        <dbReference type="Proteomes" id="UP000500686"/>
    </source>
</evidence>
<name>A0A6M4JEG7_9MOLU</name>
<proteinExistence type="predicted"/>
<dbReference type="NCBIfam" id="NF045892">
    <property type="entry name" value="ICE_Mbov_0399"/>
    <property type="match status" value="1"/>
</dbReference>
<dbReference type="EMBL" id="CP053096">
    <property type="protein sequence ID" value="QJR43482.1"/>
    <property type="molecule type" value="Genomic_DNA"/>
</dbReference>
<reference evidence="1 2" key="1">
    <citation type="submission" date="2020-05" db="EMBL/GenBank/DDBJ databases">
        <title>Novel Mycoplasma species detected in Mirounga angustirostris (northern elephant seal) from the USA.</title>
        <authorList>
            <person name="Volokhov D.V."/>
        </authorList>
    </citation>
    <scope>NUCLEOTIDE SEQUENCE [LARGE SCALE GENOMIC DNA]</scope>
    <source>
        <strain evidence="1 2">Mirounga ES2806-GEN</strain>
    </source>
</reference>
<dbReference type="AlphaFoldDB" id="A0A6M4JEG7"/>